<sequence length="121" mass="13674">KPEFSPSLNVYWVYAIGQGSKHKERAYDFINFAVSIANDKALTLSGGVGCRRSTWHDPEINASIPFYKKLPELHQTARSLPRIRKWADVATIIDNMTTQAIKTDKTIQELIAEAEKEIKAL</sequence>
<evidence type="ECO:0000313" key="1">
    <source>
        <dbReference type="EMBL" id="HIX55541.1"/>
    </source>
</evidence>
<dbReference type="EMBL" id="DXEZ01000308">
    <property type="protein sequence ID" value="HIX55541.1"/>
    <property type="molecule type" value="Genomic_DNA"/>
</dbReference>
<gene>
    <name evidence="1" type="ORF">H9853_11000</name>
</gene>
<evidence type="ECO:0000313" key="2">
    <source>
        <dbReference type="Proteomes" id="UP000824156"/>
    </source>
</evidence>
<feature type="non-terminal residue" evidence="1">
    <location>
        <position position="1"/>
    </location>
</feature>
<reference evidence="1" key="1">
    <citation type="journal article" date="2021" name="PeerJ">
        <title>Extensive microbial diversity within the chicken gut microbiome revealed by metagenomics and culture.</title>
        <authorList>
            <person name="Gilroy R."/>
            <person name="Ravi A."/>
            <person name="Getino M."/>
            <person name="Pursley I."/>
            <person name="Horton D.L."/>
            <person name="Alikhan N.F."/>
            <person name="Baker D."/>
            <person name="Gharbi K."/>
            <person name="Hall N."/>
            <person name="Watson M."/>
            <person name="Adriaenssens E.M."/>
            <person name="Foster-Nyarko E."/>
            <person name="Jarju S."/>
            <person name="Secka A."/>
            <person name="Antonio M."/>
            <person name="Oren A."/>
            <person name="Chaudhuri R.R."/>
            <person name="La Ragione R."/>
            <person name="Hildebrand F."/>
            <person name="Pallen M.J."/>
        </authorList>
    </citation>
    <scope>NUCLEOTIDE SEQUENCE</scope>
    <source>
        <strain evidence="1">1719</strain>
    </source>
</reference>
<name>A0A9D2B051_9SPHI</name>
<reference evidence="1" key="2">
    <citation type="submission" date="2021-04" db="EMBL/GenBank/DDBJ databases">
        <authorList>
            <person name="Gilroy R."/>
        </authorList>
    </citation>
    <scope>NUCLEOTIDE SEQUENCE</scope>
    <source>
        <strain evidence="1">1719</strain>
    </source>
</reference>
<dbReference type="AlphaFoldDB" id="A0A9D2B051"/>
<proteinExistence type="predicted"/>
<comment type="caution">
    <text evidence="1">The sequence shown here is derived from an EMBL/GenBank/DDBJ whole genome shotgun (WGS) entry which is preliminary data.</text>
</comment>
<protein>
    <submittedName>
        <fullName evidence="1">Sugar ABC transporter substrate-binding protein</fullName>
    </submittedName>
</protein>
<dbReference type="Gene3D" id="3.40.190.10">
    <property type="entry name" value="Periplasmic binding protein-like II"/>
    <property type="match status" value="2"/>
</dbReference>
<accession>A0A9D2B051</accession>
<dbReference type="SUPFAM" id="SSF53850">
    <property type="entry name" value="Periplasmic binding protein-like II"/>
    <property type="match status" value="1"/>
</dbReference>
<dbReference type="Proteomes" id="UP000824156">
    <property type="component" value="Unassembled WGS sequence"/>
</dbReference>
<organism evidence="1 2">
    <name type="scientific">Candidatus Sphingobacterium stercoripullorum</name>
    <dbReference type="NCBI Taxonomy" id="2838759"/>
    <lineage>
        <taxon>Bacteria</taxon>
        <taxon>Pseudomonadati</taxon>
        <taxon>Bacteroidota</taxon>
        <taxon>Sphingobacteriia</taxon>
        <taxon>Sphingobacteriales</taxon>
        <taxon>Sphingobacteriaceae</taxon>
        <taxon>Sphingobacterium</taxon>
    </lineage>
</organism>